<protein>
    <recommendedName>
        <fullName evidence="6">CENP-V/GFA domain-containing protein</fullName>
    </recommendedName>
</protein>
<dbReference type="SUPFAM" id="SSF51316">
    <property type="entry name" value="Mss4-like"/>
    <property type="match status" value="1"/>
</dbReference>
<evidence type="ECO:0000313" key="7">
    <source>
        <dbReference type="EMBL" id="KAJ8995667.1"/>
    </source>
</evidence>
<proteinExistence type="inferred from homology"/>
<evidence type="ECO:0000256" key="3">
    <source>
        <dbReference type="ARBA" id="ARBA00022833"/>
    </source>
</evidence>
<dbReference type="EMBL" id="JAJGCB010000001">
    <property type="protein sequence ID" value="KAJ8995667.1"/>
    <property type="molecule type" value="Genomic_DNA"/>
</dbReference>
<evidence type="ECO:0000256" key="1">
    <source>
        <dbReference type="ARBA" id="ARBA00005495"/>
    </source>
</evidence>
<dbReference type="PANTHER" id="PTHR33337:SF40">
    <property type="entry name" value="CENP-V_GFA DOMAIN-CONTAINING PROTEIN-RELATED"/>
    <property type="match status" value="1"/>
</dbReference>
<sequence length="286" mass="32957">MISSSTRSRLLQSGQILRPTSSLITGTRACSTKYTCKSSLRPSPTAHSVVSQTRNFSVMPEQQEAHQYQAGNSTDREKDEWKFREPYRIHEDNDKFDVKWEGQCHCGRVKYQLSRDKPLAAKYCHCTTCQRLHGAPFQWAAIFHKSDINFTNGHHDLGWYDPTNKDTSHHLPCKVSCAYCRSPIMDEGRNMILLFPPLIKGINTKEGREAFRPTCHMFYPQRVAEFRGDGIVKWKGLDNLSDLIDDDENVLVKYEKGMEDKDMDAKKRKHIDLNEREEVQGKKNGS</sequence>
<evidence type="ECO:0000259" key="6">
    <source>
        <dbReference type="PROSITE" id="PS51891"/>
    </source>
</evidence>
<gene>
    <name evidence="7" type="ORF">HRR80_000428</name>
</gene>
<evidence type="ECO:0000256" key="2">
    <source>
        <dbReference type="ARBA" id="ARBA00022723"/>
    </source>
</evidence>
<reference evidence="7" key="1">
    <citation type="submission" date="2023-01" db="EMBL/GenBank/DDBJ databases">
        <title>Exophiala dermititidis isolated from Cystic Fibrosis Patient.</title>
        <authorList>
            <person name="Kurbessoian T."/>
            <person name="Crocker A."/>
            <person name="Murante D."/>
            <person name="Hogan D.A."/>
            <person name="Stajich J.E."/>
        </authorList>
    </citation>
    <scope>NUCLEOTIDE SEQUENCE</scope>
    <source>
        <strain evidence="7">Ex8</strain>
    </source>
</reference>
<dbReference type="Proteomes" id="UP001161757">
    <property type="component" value="Unassembled WGS sequence"/>
</dbReference>
<dbReference type="Gene3D" id="3.90.1590.10">
    <property type="entry name" value="glutathione-dependent formaldehyde- activating enzyme (gfa)"/>
    <property type="match status" value="1"/>
</dbReference>
<name>A0AAN6F525_EXODE</name>
<dbReference type="InterPro" id="IPR011057">
    <property type="entry name" value="Mss4-like_sf"/>
</dbReference>
<feature type="region of interest" description="Disordered" evidence="5">
    <location>
        <begin position="262"/>
        <end position="286"/>
    </location>
</feature>
<dbReference type="PANTHER" id="PTHR33337">
    <property type="entry name" value="GFA DOMAIN-CONTAINING PROTEIN"/>
    <property type="match status" value="1"/>
</dbReference>
<evidence type="ECO:0000313" key="8">
    <source>
        <dbReference type="Proteomes" id="UP001161757"/>
    </source>
</evidence>
<keyword evidence="3" id="KW-0862">Zinc</keyword>
<dbReference type="AlphaFoldDB" id="A0AAN6F525"/>
<dbReference type="GO" id="GO:0046872">
    <property type="term" value="F:metal ion binding"/>
    <property type="evidence" value="ECO:0007669"/>
    <property type="project" value="UniProtKB-KW"/>
</dbReference>
<evidence type="ECO:0000256" key="5">
    <source>
        <dbReference type="SAM" id="MobiDB-lite"/>
    </source>
</evidence>
<keyword evidence="2" id="KW-0479">Metal-binding</keyword>
<feature type="domain" description="CENP-V/GFA" evidence="6">
    <location>
        <begin position="100"/>
        <end position="212"/>
    </location>
</feature>
<accession>A0AAN6F525</accession>
<dbReference type="GO" id="GO:0016846">
    <property type="term" value="F:carbon-sulfur lyase activity"/>
    <property type="evidence" value="ECO:0007669"/>
    <property type="project" value="InterPro"/>
</dbReference>
<comment type="similarity">
    <text evidence="1">Belongs to the Gfa family.</text>
</comment>
<dbReference type="PROSITE" id="PS51891">
    <property type="entry name" value="CENP_V_GFA"/>
    <property type="match status" value="1"/>
</dbReference>
<evidence type="ECO:0000256" key="4">
    <source>
        <dbReference type="ARBA" id="ARBA00023239"/>
    </source>
</evidence>
<organism evidence="7 8">
    <name type="scientific">Exophiala dermatitidis</name>
    <name type="common">Black yeast-like fungus</name>
    <name type="synonym">Wangiella dermatitidis</name>
    <dbReference type="NCBI Taxonomy" id="5970"/>
    <lineage>
        <taxon>Eukaryota</taxon>
        <taxon>Fungi</taxon>
        <taxon>Dikarya</taxon>
        <taxon>Ascomycota</taxon>
        <taxon>Pezizomycotina</taxon>
        <taxon>Eurotiomycetes</taxon>
        <taxon>Chaetothyriomycetidae</taxon>
        <taxon>Chaetothyriales</taxon>
        <taxon>Herpotrichiellaceae</taxon>
        <taxon>Exophiala</taxon>
    </lineage>
</organism>
<keyword evidence="4" id="KW-0456">Lyase</keyword>
<comment type="caution">
    <text evidence="7">The sequence shown here is derived from an EMBL/GenBank/DDBJ whole genome shotgun (WGS) entry which is preliminary data.</text>
</comment>
<dbReference type="InterPro" id="IPR006913">
    <property type="entry name" value="CENP-V/GFA"/>
</dbReference>
<dbReference type="Pfam" id="PF04828">
    <property type="entry name" value="GFA"/>
    <property type="match status" value="1"/>
</dbReference>